<evidence type="ECO:0000313" key="3">
    <source>
        <dbReference type="Proteomes" id="UP001314229"/>
    </source>
</evidence>
<evidence type="ECO:0000313" key="2">
    <source>
        <dbReference type="EMBL" id="CAK6969143.1"/>
    </source>
</evidence>
<feature type="region of interest" description="Disordered" evidence="1">
    <location>
        <begin position="1"/>
        <end position="21"/>
    </location>
</feature>
<feature type="compositionally biased region" description="Basic residues" evidence="1">
    <location>
        <begin position="1"/>
        <end position="10"/>
    </location>
</feature>
<gene>
    <name evidence="2" type="ORF">FSCOSCO3_A009230</name>
</gene>
<proteinExistence type="predicted"/>
<organism evidence="2 3">
    <name type="scientific">Scomber scombrus</name>
    <name type="common">Atlantic mackerel</name>
    <name type="synonym">Scomber vernalis</name>
    <dbReference type="NCBI Taxonomy" id="13677"/>
    <lineage>
        <taxon>Eukaryota</taxon>
        <taxon>Metazoa</taxon>
        <taxon>Chordata</taxon>
        <taxon>Craniata</taxon>
        <taxon>Vertebrata</taxon>
        <taxon>Euteleostomi</taxon>
        <taxon>Actinopterygii</taxon>
        <taxon>Neopterygii</taxon>
        <taxon>Teleostei</taxon>
        <taxon>Neoteleostei</taxon>
        <taxon>Acanthomorphata</taxon>
        <taxon>Pelagiaria</taxon>
        <taxon>Scombriformes</taxon>
        <taxon>Scombridae</taxon>
        <taxon>Scomber</taxon>
    </lineage>
</organism>
<reference evidence="2 3" key="1">
    <citation type="submission" date="2024-01" db="EMBL/GenBank/DDBJ databases">
        <authorList>
            <person name="Alioto T."/>
            <person name="Alioto T."/>
            <person name="Gomez Garrido J."/>
        </authorList>
    </citation>
    <scope>NUCLEOTIDE SEQUENCE [LARGE SCALE GENOMIC DNA]</scope>
</reference>
<dbReference type="PANTHER" id="PTHR45749">
    <property type="match status" value="1"/>
</dbReference>
<sequence length="131" mass="14975">MKYFTKKRKTPKDEQTNQIGQNTNYRSHMIIDEMLEIFASVVEEPILQEIQTSIGFGLVGLDESTDVSVTRQLDRHIRYADKEGLLFNQFLDIVSVPDGKALTIVAAVKEVLHKKQPPTHKFYGLVQTELL</sequence>
<comment type="caution">
    <text evidence="2">The sequence shown here is derived from an EMBL/GenBank/DDBJ whole genome shotgun (WGS) entry which is preliminary data.</text>
</comment>
<dbReference type="EMBL" id="CAWUFR010000130">
    <property type="protein sequence ID" value="CAK6969143.1"/>
    <property type="molecule type" value="Genomic_DNA"/>
</dbReference>
<keyword evidence="3" id="KW-1185">Reference proteome</keyword>
<protein>
    <submittedName>
        <fullName evidence="2">Zinc finger protein 862-like isoform X1</fullName>
    </submittedName>
</protein>
<name>A0AAV1PBX7_SCOSC</name>
<dbReference type="AlphaFoldDB" id="A0AAV1PBX7"/>
<evidence type="ECO:0000256" key="1">
    <source>
        <dbReference type="SAM" id="MobiDB-lite"/>
    </source>
</evidence>
<dbReference type="Proteomes" id="UP001314229">
    <property type="component" value="Unassembled WGS sequence"/>
</dbReference>
<dbReference type="PANTHER" id="PTHR45749:SF21">
    <property type="entry name" value="DUF4371 DOMAIN-CONTAINING PROTEIN"/>
    <property type="match status" value="1"/>
</dbReference>
<accession>A0AAV1PBX7</accession>